<keyword evidence="2" id="KW-1185">Reference proteome</keyword>
<dbReference type="AlphaFoldDB" id="A0A1Y1S950"/>
<name>A0A1Y1S950_9MICR</name>
<protein>
    <submittedName>
        <fullName evidence="1">Uncharacterized protein</fullName>
    </submittedName>
</protein>
<accession>A0A1Y1S950</accession>
<dbReference type="EMBL" id="LWDP01000005">
    <property type="protein sequence ID" value="ORD94996.1"/>
    <property type="molecule type" value="Genomic_DNA"/>
</dbReference>
<sequence>MEIFTRQFAYKDDLVFLLCDYYDDKYIPMNMYDVTDNLTLFPIGQDPVIDFILQNLLEQNYKNVVLVGDRIGSVIRHVTKSKFDILMSIAFLSNDALSTKFGEVTYVKDKKYLLDNIGQFFRTLLEFNIQNNFLVMMANQYSNFNIAHIRNFHAYREAHITFLVFERVTNDPEFFIYDHSDTGRVFGISKNTKRVNDVAAKCNRPGFFYTTPELCQLFNEFADARDMTQLIDELKSTFSFGKYKLYCINEEILTVFQKKNGGRTAEARDIVKVKESGFGELLQLVELDNDELAYLLNYEKNLFQLDDTKYYYSREITTLLDYINLCKEMEKHLDKLLNNDRISQHTELYKNEKNGSVYNLLNRLERMNVSHKFSIASKKEAQEYYIELTSGEIVDCCSIKDELFESESENSEDEKKETFFDECIDYMKKTMRQGNVELDEIQKNITLFKIYWNTSPHEVLEAYAMFFVEIILDELEKRRDKTKQNTTVLEDLVCNAADYFYLLTEELSGNIDLQKYFMDVLQENIEEELSGSIKYNVFYSYCYLLKSSRTIKKSLLKVYLKDMTEKEKEEIK</sequence>
<dbReference type="SUPFAM" id="SSF53448">
    <property type="entry name" value="Nucleotide-diphospho-sugar transferases"/>
    <property type="match status" value="1"/>
</dbReference>
<dbReference type="InterPro" id="IPR029044">
    <property type="entry name" value="Nucleotide-diphossugar_trans"/>
</dbReference>
<dbReference type="Proteomes" id="UP000192639">
    <property type="component" value="Unassembled WGS sequence"/>
</dbReference>
<dbReference type="VEuPathDB" id="MicrosporidiaDB:ECANGB1_1702"/>
<dbReference type="Gene3D" id="3.90.550.10">
    <property type="entry name" value="Spore Coat Polysaccharide Biosynthesis Protein SpsA, Chain A"/>
    <property type="match status" value="1"/>
</dbReference>
<dbReference type="OrthoDB" id="424572at2759"/>
<evidence type="ECO:0000313" key="2">
    <source>
        <dbReference type="Proteomes" id="UP000192639"/>
    </source>
</evidence>
<gene>
    <name evidence="1" type="ORF">ECANGB1_1702</name>
</gene>
<proteinExistence type="predicted"/>
<reference evidence="1 2" key="1">
    <citation type="journal article" date="2017" name="Environ. Microbiol.">
        <title>Decay of the glycolytic pathway and adaptation to intranuclear parasitism within Enterocytozoonidae microsporidia.</title>
        <authorList>
            <person name="Wiredu Boakye D."/>
            <person name="Jaroenlak P."/>
            <person name="Prachumwat A."/>
            <person name="Williams T.A."/>
            <person name="Bateman K.S."/>
            <person name="Itsathitphaisarn O."/>
            <person name="Sritunyalucksana K."/>
            <person name="Paszkiewicz K.H."/>
            <person name="Moore K.A."/>
            <person name="Stentiford G.D."/>
            <person name="Williams B.A."/>
        </authorList>
    </citation>
    <scope>NUCLEOTIDE SEQUENCE [LARGE SCALE GENOMIC DNA]</scope>
    <source>
        <strain evidence="1 2">GB1</strain>
    </source>
</reference>
<organism evidence="1 2">
    <name type="scientific">Enterospora canceri</name>
    <dbReference type="NCBI Taxonomy" id="1081671"/>
    <lineage>
        <taxon>Eukaryota</taxon>
        <taxon>Fungi</taxon>
        <taxon>Fungi incertae sedis</taxon>
        <taxon>Microsporidia</taxon>
        <taxon>Enterocytozoonidae</taxon>
        <taxon>Enterospora</taxon>
    </lineage>
</organism>
<comment type="caution">
    <text evidence="1">The sequence shown here is derived from an EMBL/GenBank/DDBJ whole genome shotgun (WGS) entry which is preliminary data.</text>
</comment>
<evidence type="ECO:0000313" key="1">
    <source>
        <dbReference type="EMBL" id="ORD94996.1"/>
    </source>
</evidence>